<dbReference type="SUPFAM" id="SSF74653">
    <property type="entry name" value="TolA/TonB C-terminal domain"/>
    <property type="match status" value="1"/>
</dbReference>
<name>A0ABP9G7B9_9SPHI</name>
<evidence type="ECO:0000313" key="11">
    <source>
        <dbReference type="EMBL" id="GAA4929483.1"/>
    </source>
</evidence>
<comment type="caution">
    <text evidence="11">The sequence shown here is derived from an EMBL/GenBank/DDBJ whole genome shotgun (WGS) entry which is preliminary data.</text>
</comment>
<keyword evidence="6" id="KW-0812">Transmembrane</keyword>
<dbReference type="Gene3D" id="2.20.110.10">
    <property type="entry name" value="Histone H3 K4-specific methyltransferase SET7/9 N-terminal domain"/>
    <property type="match status" value="1"/>
</dbReference>
<dbReference type="Proteomes" id="UP001501436">
    <property type="component" value="Unassembled WGS sequence"/>
</dbReference>
<dbReference type="InterPro" id="IPR037682">
    <property type="entry name" value="TonB_C"/>
</dbReference>
<dbReference type="SUPFAM" id="SSF82185">
    <property type="entry name" value="Histone H3 K4-specific methyltransferase SET7/9 N-terminal domain"/>
    <property type="match status" value="1"/>
</dbReference>
<dbReference type="EMBL" id="BAABJI010000004">
    <property type="protein sequence ID" value="GAA4929483.1"/>
    <property type="molecule type" value="Genomic_DNA"/>
</dbReference>
<evidence type="ECO:0000256" key="4">
    <source>
        <dbReference type="ARBA" id="ARBA00022475"/>
    </source>
</evidence>
<dbReference type="Pfam" id="PF03544">
    <property type="entry name" value="TonB_C"/>
    <property type="match status" value="1"/>
</dbReference>
<sequence>MYNKSAVIIAFLILLCKVTFAQNVWFLKNDRRLVNNKDSADYIRIISAPDSGDVLYNITELYTDNKKKLVGKSLSDKGFVPQGKILTYYSNGKIQNIIEFLNGKISGDFYEYFPNGILYTHRYFTTPTEYADRNNLKFINNYNLLICNDVDGTALANEGFGLYKVYTERFDGLLEAGLVKNGKRQGDWNGVDTALNVSYTEKYEDGLFISGMSFDNLGIKHTYATQDLVQPSYTGGYEAFIKYLQQNLLSTAKSKNNKTNGRVFVEFTVDLSGRIDSVRTLRSPNEYLSAAAERVIFDAPGWKPASERGVYRKVKLTVPIDFGPEKLKFIGRPIVRQAKAPNDWFEQYQPGF</sequence>
<keyword evidence="12" id="KW-1185">Reference proteome</keyword>
<gene>
    <name evidence="11" type="ORF">GCM10023313_37770</name>
</gene>
<keyword evidence="7" id="KW-0653">Protein transport</keyword>
<feature type="domain" description="TonB C-terminal" evidence="10">
    <location>
        <begin position="235"/>
        <end position="331"/>
    </location>
</feature>
<accession>A0ABP9G7B9</accession>
<dbReference type="InterPro" id="IPR006260">
    <property type="entry name" value="TonB/TolA_C"/>
</dbReference>
<evidence type="ECO:0000256" key="6">
    <source>
        <dbReference type="ARBA" id="ARBA00022692"/>
    </source>
</evidence>
<dbReference type="PANTHER" id="PTHR33446:SF2">
    <property type="entry name" value="PROTEIN TONB"/>
    <property type="match status" value="1"/>
</dbReference>
<reference evidence="12" key="1">
    <citation type="journal article" date="2019" name="Int. J. Syst. Evol. Microbiol.">
        <title>The Global Catalogue of Microorganisms (GCM) 10K type strain sequencing project: providing services to taxonomists for standard genome sequencing and annotation.</title>
        <authorList>
            <consortium name="The Broad Institute Genomics Platform"/>
            <consortium name="The Broad Institute Genome Sequencing Center for Infectious Disease"/>
            <person name="Wu L."/>
            <person name="Ma J."/>
        </authorList>
    </citation>
    <scope>NUCLEOTIDE SEQUENCE [LARGE SCALE GENOMIC DNA]</scope>
    <source>
        <strain evidence="12">JCM 18283</strain>
    </source>
</reference>
<evidence type="ECO:0000256" key="1">
    <source>
        <dbReference type="ARBA" id="ARBA00004383"/>
    </source>
</evidence>
<evidence type="ECO:0000256" key="5">
    <source>
        <dbReference type="ARBA" id="ARBA00022519"/>
    </source>
</evidence>
<evidence type="ECO:0000256" key="7">
    <source>
        <dbReference type="ARBA" id="ARBA00022927"/>
    </source>
</evidence>
<keyword evidence="9" id="KW-0472">Membrane</keyword>
<organism evidence="11 12">
    <name type="scientific">Mucilaginibacter defluvii</name>
    <dbReference type="NCBI Taxonomy" id="1196019"/>
    <lineage>
        <taxon>Bacteria</taxon>
        <taxon>Pseudomonadati</taxon>
        <taxon>Bacteroidota</taxon>
        <taxon>Sphingobacteriia</taxon>
        <taxon>Sphingobacteriales</taxon>
        <taxon>Sphingobacteriaceae</taxon>
        <taxon>Mucilaginibacter</taxon>
    </lineage>
</organism>
<dbReference type="PANTHER" id="PTHR33446">
    <property type="entry name" value="PROTEIN TONB-RELATED"/>
    <property type="match status" value="1"/>
</dbReference>
<keyword evidence="4" id="KW-1003">Cell membrane</keyword>
<evidence type="ECO:0000256" key="8">
    <source>
        <dbReference type="ARBA" id="ARBA00022989"/>
    </source>
</evidence>
<proteinExistence type="inferred from homology"/>
<dbReference type="PROSITE" id="PS52015">
    <property type="entry name" value="TONB_CTD"/>
    <property type="match status" value="1"/>
</dbReference>
<evidence type="ECO:0000313" key="12">
    <source>
        <dbReference type="Proteomes" id="UP001501436"/>
    </source>
</evidence>
<evidence type="ECO:0000259" key="10">
    <source>
        <dbReference type="PROSITE" id="PS52015"/>
    </source>
</evidence>
<dbReference type="NCBIfam" id="TIGR01352">
    <property type="entry name" value="tonB_Cterm"/>
    <property type="match status" value="1"/>
</dbReference>
<comment type="subcellular location">
    <subcellularLocation>
        <location evidence="1">Cell inner membrane</location>
        <topology evidence="1">Single-pass membrane protein</topology>
        <orientation evidence="1">Periplasmic side</orientation>
    </subcellularLocation>
</comment>
<keyword evidence="5" id="KW-0997">Cell inner membrane</keyword>
<evidence type="ECO:0000256" key="2">
    <source>
        <dbReference type="ARBA" id="ARBA00006555"/>
    </source>
</evidence>
<dbReference type="InterPro" id="IPR051045">
    <property type="entry name" value="TonB-dependent_transducer"/>
</dbReference>
<keyword evidence="3" id="KW-0813">Transport</keyword>
<dbReference type="RefSeq" id="WP_345333871.1">
    <property type="nucleotide sequence ID" value="NZ_BAABJI010000004.1"/>
</dbReference>
<evidence type="ECO:0000256" key="9">
    <source>
        <dbReference type="ARBA" id="ARBA00023136"/>
    </source>
</evidence>
<evidence type="ECO:0000256" key="3">
    <source>
        <dbReference type="ARBA" id="ARBA00022448"/>
    </source>
</evidence>
<comment type="similarity">
    <text evidence="2">Belongs to the TonB family.</text>
</comment>
<dbReference type="Gene3D" id="3.30.1150.10">
    <property type="match status" value="1"/>
</dbReference>
<protein>
    <recommendedName>
        <fullName evidence="10">TonB C-terminal domain-containing protein</fullName>
    </recommendedName>
</protein>
<keyword evidence="8" id="KW-1133">Transmembrane helix</keyword>